<evidence type="ECO:0000256" key="1">
    <source>
        <dbReference type="ARBA" id="ARBA00023015"/>
    </source>
</evidence>
<protein>
    <submittedName>
        <fullName evidence="5">LacI family DNA-binding transcriptional regulator</fullName>
    </submittedName>
</protein>
<dbReference type="PANTHER" id="PTHR30146:SF109">
    <property type="entry name" value="HTH-TYPE TRANSCRIPTIONAL REGULATOR GALS"/>
    <property type="match status" value="1"/>
</dbReference>
<dbReference type="KEGG" id="tdf:H9L22_06375"/>
<dbReference type="Proteomes" id="UP000516117">
    <property type="component" value="Chromosome"/>
</dbReference>
<organism evidence="5 6">
    <name type="scientific">Tessaracoccus defluvii</name>
    <dbReference type="NCBI Taxonomy" id="1285901"/>
    <lineage>
        <taxon>Bacteria</taxon>
        <taxon>Bacillati</taxon>
        <taxon>Actinomycetota</taxon>
        <taxon>Actinomycetes</taxon>
        <taxon>Propionibacteriales</taxon>
        <taxon>Propionibacteriaceae</taxon>
        <taxon>Tessaracoccus</taxon>
    </lineage>
</organism>
<feature type="domain" description="HTH lacI-type" evidence="4">
    <location>
        <begin position="86"/>
        <end position="140"/>
    </location>
</feature>
<keyword evidence="2 5" id="KW-0238">DNA-binding</keyword>
<evidence type="ECO:0000313" key="5">
    <source>
        <dbReference type="EMBL" id="QNP57506.1"/>
    </source>
</evidence>
<dbReference type="PROSITE" id="PS00356">
    <property type="entry name" value="HTH_LACI_1"/>
    <property type="match status" value="1"/>
</dbReference>
<dbReference type="SMART" id="SM00354">
    <property type="entry name" value="HTH_LACI"/>
    <property type="match status" value="1"/>
</dbReference>
<dbReference type="Pfam" id="PF00356">
    <property type="entry name" value="LacI"/>
    <property type="match status" value="1"/>
</dbReference>
<keyword evidence="1" id="KW-0805">Transcription regulation</keyword>
<dbReference type="PANTHER" id="PTHR30146">
    <property type="entry name" value="LACI-RELATED TRANSCRIPTIONAL REPRESSOR"/>
    <property type="match status" value="1"/>
</dbReference>
<evidence type="ECO:0000256" key="3">
    <source>
        <dbReference type="ARBA" id="ARBA00023163"/>
    </source>
</evidence>
<reference evidence="5 6" key="1">
    <citation type="submission" date="2020-08" db="EMBL/GenBank/DDBJ databases">
        <title>Genome sequence of Tessaracoccus defluvii JCM 17540T.</title>
        <authorList>
            <person name="Hyun D.-W."/>
            <person name="Bae J.-W."/>
        </authorList>
    </citation>
    <scope>NUCLEOTIDE SEQUENCE [LARGE SCALE GENOMIC DNA]</scope>
    <source>
        <strain evidence="5 6">JCM 17540</strain>
    </source>
</reference>
<dbReference type="InterPro" id="IPR028082">
    <property type="entry name" value="Peripla_BP_I"/>
</dbReference>
<dbReference type="SUPFAM" id="SSF47413">
    <property type="entry name" value="lambda repressor-like DNA-binding domains"/>
    <property type="match status" value="1"/>
</dbReference>
<dbReference type="SUPFAM" id="SSF53822">
    <property type="entry name" value="Periplasmic binding protein-like I"/>
    <property type="match status" value="1"/>
</dbReference>
<gene>
    <name evidence="5" type="ORF">H9L22_06375</name>
</gene>
<dbReference type="EMBL" id="CP060789">
    <property type="protein sequence ID" value="QNP57506.1"/>
    <property type="molecule type" value="Genomic_DNA"/>
</dbReference>
<dbReference type="Gene3D" id="3.40.50.2300">
    <property type="match status" value="2"/>
</dbReference>
<keyword evidence="6" id="KW-1185">Reference proteome</keyword>
<evidence type="ECO:0000313" key="6">
    <source>
        <dbReference type="Proteomes" id="UP000516117"/>
    </source>
</evidence>
<evidence type="ECO:0000256" key="2">
    <source>
        <dbReference type="ARBA" id="ARBA00023125"/>
    </source>
</evidence>
<sequence>MGRSFQVGGATAHPWSRCGSRRCDAVCAHSLTRPAPGRSRFAKSTPARRRPAAGLVPLPVHREPLPSAPTFPRLCPVTDHRPRRRPTIEDVARASGVSRGTVSRVLNGGHWVSDGARSAVEKAIDSTGYRINAHARSLATARGDSVAFLLTEQQERFFDDPNFSTLMRGAADALAEQDMTLVLLLAGTDDDQRRASDFIRTGRVDGALLVSSHAGRLAFLQDLVDAHVPVISCGAPLGHERSIGYVAADDVEGARRMAAHLLASGRERIGLIAGPQDTSGGRDRLAGFRDEVGDVDPARIAYGDYSRASGDAAMEQLLRTAPDLDAVFAANDVMAAGAIDALHRAGRRVPDDVAVAGFDDAPIASRNSPTLTTMRQPFDRIAHEMVRMLLEVIGGRPAGRLTLPTELVVRESA</sequence>
<keyword evidence="3" id="KW-0804">Transcription</keyword>
<dbReference type="PRINTS" id="PR00036">
    <property type="entry name" value="HTHLACI"/>
</dbReference>
<proteinExistence type="predicted"/>
<dbReference type="AlphaFoldDB" id="A0A7H0HAE0"/>
<evidence type="ECO:0000259" key="4">
    <source>
        <dbReference type="PROSITE" id="PS50932"/>
    </source>
</evidence>
<dbReference type="CDD" id="cd01392">
    <property type="entry name" value="HTH_LacI"/>
    <property type="match status" value="1"/>
</dbReference>
<name>A0A7H0HAE0_9ACTN</name>
<dbReference type="GO" id="GO:0003700">
    <property type="term" value="F:DNA-binding transcription factor activity"/>
    <property type="evidence" value="ECO:0007669"/>
    <property type="project" value="TreeGrafter"/>
</dbReference>
<dbReference type="InterPro" id="IPR010982">
    <property type="entry name" value="Lambda_DNA-bd_dom_sf"/>
</dbReference>
<dbReference type="InterPro" id="IPR000843">
    <property type="entry name" value="HTH_LacI"/>
</dbReference>
<dbReference type="GO" id="GO:0000976">
    <property type="term" value="F:transcription cis-regulatory region binding"/>
    <property type="evidence" value="ECO:0007669"/>
    <property type="project" value="TreeGrafter"/>
</dbReference>
<dbReference type="CDD" id="cd06267">
    <property type="entry name" value="PBP1_LacI_sugar_binding-like"/>
    <property type="match status" value="1"/>
</dbReference>
<dbReference type="InterPro" id="IPR046335">
    <property type="entry name" value="LacI/GalR-like_sensor"/>
</dbReference>
<dbReference type="Pfam" id="PF13377">
    <property type="entry name" value="Peripla_BP_3"/>
    <property type="match status" value="1"/>
</dbReference>
<accession>A0A7H0HAE0</accession>
<dbReference type="Gene3D" id="1.10.260.40">
    <property type="entry name" value="lambda repressor-like DNA-binding domains"/>
    <property type="match status" value="1"/>
</dbReference>
<dbReference type="PROSITE" id="PS50932">
    <property type="entry name" value="HTH_LACI_2"/>
    <property type="match status" value="1"/>
</dbReference>